<organism evidence="2 3">
    <name type="scientific">Staphylococcus gallinarum</name>
    <dbReference type="NCBI Taxonomy" id="1293"/>
    <lineage>
        <taxon>Bacteria</taxon>
        <taxon>Bacillati</taxon>
        <taxon>Bacillota</taxon>
        <taxon>Bacilli</taxon>
        <taxon>Bacillales</taxon>
        <taxon>Staphylococcaceae</taxon>
        <taxon>Staphylococcus</taxon>
    </lineage>
</organism>
<accession>A0A3A0VS27</accession>
<dbReference type="InterPro" id="IPR016181">
    <property type="entry name" value="Acyl_CoA_acyltransferase"/>
</dbReference>
<dbReference type="GO" id="GO:1990189">
    <property type="term" value="F:protein N-terminal-serine acetyltransferase activity"/>
    <property type="evidence" value="ECO:0007669"/>
    <property type="project" value="TreeGrafter"/>
</dbReference>
<dbReference type="Gene3D" id="3.40.630.30">
    <property type="match status" value="1"/>
</dbReference>
<sequence>MEYQLAIKVTSQIRLVQPELYLAEALYDKIKSNYQYLAIFLDFIQEDMTVEDERQYLSMMLEHQAQNKGRLYLIYYADELIGTIDLHNIKMQHKKAEIGYWIDESYSGRQITTQCVNHLCYLAFEKFGLNKLTIKADTRNLPSNKVAEKTGFSFVGTELEDMFDGESYRDMNYYSLLKRDYNKK</sequence>
<dbReference type="SUPFAM" id="SSF55729">
    <property type="entry name" value="Acyl-CoA N-acyltransferases (Nat)"/>
    <property type="match status" value="1"/>
</dbReference>
<dbReference type="GO" id="GO:0005737">
    <property type="term" value="C:cytoplasm"/>
    <property type="evidence" value="ECO:0007669"/>
    <property type="project" value="TreeGrafter"/>
</dbReference>
<dbReference type="PANTHER" id="PTHR43441">
    <property type="entry name" value="RIBOSOMAL-PROTEIN-SERINE ACETYLTRANSFERASE"/>
    <property type="match status" value="1"/>
</dbReference>
<proteinExistence type="predicted"/>
<name>A0A3A0VS27_STAGA</name>
<dbReference type="AlphaFoldDB" id="A0A3A0VS27"/>
<comment type="caution">
    <text evidence="2">The sequence shown here is derived from an EMBL/GenBank/DDBJ whole genome shotgun (WGS) entry which is preliminary data.</text>
</comment>
<feature type="domain" description="N-acetyltransferase" evidence="1">
    <location>
        <begin position="28"/>
        <end position="180"/>
    </location>
</feature>
<protein>
    <submittedName>
        <fullName evidence="2">N-acetyltransferase</fullName>
    </submittedName>
</protein>
<gene>
    <name evidence="2" type="ORF">BUZ14_01235</name>
</gene>
<keyword evidence="2" id="KW-0808">Transferase</keyword>
<dbReference type="InterPro" id="IPR051908">
    <property type="entry name" value="Ribosomal_N-acetyltransferase"/>
</dbReference>
<dbReference type="RefSeq" id="WP_119484014.1">
    <property type="nucleotide sequence ID" value="NZ_QYJN01000001.1"/>
</dbReference>
<dbReference type="OrthoDB" id="9784707at2"/>
<dbReference type="GO" id="GO:0008999">
    <property type="term" value="F:protein-N-terminal-alanine acetyltransferase activity"/>
    <property type="evidence" value="ECO:0007669"/>
    <property type="project" value="TreeGrafter"/>
</dbReference>
<dbReference type="PROSITE" id="PS51186">
    <property type="entry name" value="GNAT"/>
    <property type="match status" value="1"/>
</dbReference>
<dbReference type="Pfam" id="PF13302">
    <property type="entry name" value="Acetyltransf_3"/>
    <property type="match status" value="1"/>
</dbReference>
<dbReference type="Proteomes" id="UP000265541">
    <property type="component" value="Unassembled WGS sequence"/>
</dbReference>
<dbReference type="EMBL" id="QYJN01000001">
    <property type="protein sequence ID" value="RIP37200.1"/>
    <property type="molecule type" value="Genomic_DNA"/>
</dbReference>
<evidence type="ECO:0000313" key="3">
    <source>
        <dbReference type="Proteomes" id="UP000265541"/>
    </source>
</evidence>
<dbReference type="InterPro" id="IPR000182">
    <property type="entry name" value="GNAT_dom"/>
</dbReference>
<evidence type="ECO:0000313" key="2">
    <source>
        <dbReference type="EMBL" id="RIP37200.1"/>
    </source>
</evidence>
<evidence type="ECO:0000259" key="1">
    <source>
        <dbReference type="PROSITE" id="PS51186"/>
    </source>
</evidence>
<dbReference type="PANTHER" id="PTHR43441:SF11">
    <property type="entry name" value="RIBOSOMAL-PROTEIN-SERINE ACETYLTRANSFERASE"/>
    <property type="match status" value="1"/>
</dbReference>
<reference evidence="2 3" key="1">
    <citation type="journal article" date="2016" name="Front. Microbiol.">
        <title>Comprehensive Phylogenetic Analysis of Bovine Non-aureus Staphylococci Species Based on Whole-Genome Sequencing.</title>
        <authorList>
            <person name="Naushad S."/>
            <person name="Barkema H.W."/>
            <person name="Luby C."/>
            <person name="Condas L.A."/>
            <person name="Nobrega D.B."/>
            <person name="Carson D.A."/>
            <person name="De Buck J."/>
        </authorList>
    </citation>
    <scope>NUCLEOTIDE SEQUENCE [LARGE SCALE GENOMIC DNA]</scope>
    <source>
        <strain evidence="2 3">SNUC 4781</strain>
    </source>
</reference>